<dbReference type="Proteomes" id="UP000619479">
    <property type="component" value="Unassembled WGS sequence"/>
</dbReference>
<comment type="caution">
    <text evidence="1">The sequence shown here is derived from an EMBL/GenBank/DDBJ whole genome shotgun (WGS) entry which is preliminary data.</text>
</comment>
<evidence type="ECO:0008006" key="3">
    <source>
        <dbReference type="Google" id="ProtNLM"/>
    </source>
</evidence>
<accession>A0A919M4V3</accession>
<name>A0A919M4V3_9ACTN</name>
<organism evidence="1 2">
    <name type="scientific">Actinoplanes cyaneus</name>
    <dbReference type="NCBI Taxonomy" id="52696"/>
    <lineage>
        <taxon>Bacteria</taxon>
        <taxon>Bacillati</taxon>
        <taxon>Actinomycetota</taxon>
        <taxon>Actinomycetes</taxon>
        <taxon>Micromonosporales</taxon>
        <taxon>Micromonosporaceae</taxon>
        <taxon>Actinoplanes</taxon>
    </lineage>
</organism>
<dbReference type="InterPro" id="IPR050267">
    <property type="entry name" value="Anti-sigma-factor_SerPK"/>
</dbReference>
<dbReference type="EMBL" id="BOMH01000004">
    <property type="protein sequence ID" value="GID62704.1"/>
    <property type="molecule type" value="Genomic_DNA"/>
</dbReference>
<dbReference type="CDD" id="cd16936">
    <property type="entry name" value="HATPase_RsbW-like"/>
    <property type="match status" value="1"/>
</dbReference>
<dbReference type="InterPro" id="IPR036890">
    <property type="entry name" value="HATPase_C_sf"/>
</dbReference>
<dbReference type="Gene3D" id="3.30.565.10">
    <property type="entry name" value="Histidine kinase-like ATPase, C-terminal domain"/>
    <property type="match status" value="1"/>
</dbReference>
<evidence type="ECO:0000313" key="2">
    <source>
        <dbReference type="Proteomes" id="UP000619479"/>
    </source>
</evidence>
<dbReference type="AlphaFoldDB" id="A0A919M4V3"/>
<dbReference type="PANTHER" id="PTHR35526:SF3">
    <property type="entry name" value="ANTI-SIGMA-F FACTOR RSBW"/>
    <property type="match status" value="1"/>
</dbReference>
<reference evidence="1" key="1">
    <citation type="submission" date="2021-01" db="EMBL/GenBank/DDBJ databases">
        <title>Whole genome shotgun sequence of Actinoplanes cyaneus NBRC 14990.</title>
        <authorList>
            <person name="Komaki H."/>
            <person name="Tamura T."/>
        </authorList>
    </citation>
    <scope>NUCLEOTIDE SEQUENCE</scope>
    <source>
        <strain evidence="1">NBRC 14990</strain>
    </source>
</reference>
<dbReference type="PANTHER" id="PTHR35526">
    <property type="entry name" value="ANTI-SIGMA-F FACTOR RSBW-RELATED"/>
    <property type="match status" value="1"/>
</dbReference>
<proteinExistence type="predicted"/>
<dbReference type="SUPFAM" id="SSF55874">
    <property type="entry name" value="ATPase domain of HSP90 chaperone/DNA topoisomerase II/histidine kinase"/>
    <property type="match status" value="1"/>
</dbReference>
<keyword evidence="2" id="KW-1185">Reference proteome</keyword>
<sequence length="284" mass="30349">MRLPEEGDMAADSPHLIGWSGEAVDESVMAVIDPDTAIIEVALSGPWDRSLSWRARTVLDKCLAEHPTGLIVDLHRLDDRQAVSAPLWLTLCAQGAAMQPPIAIEVCLPAAVPLARRLRRLGARDWLVMYGSVQQARTALAHRRPLIDRMHLALPPDPGAAVLARSLVSDACRGWDLPHLLQRGRLVASELVVNAAEHAGTDIEMIVSPRGEGAGAGLHLAVYDGDPGLPRVRDPVPGPLGPSLTDRGLGLRIVDAAASAWGALPARGGKLVWAILRDRPEVPS</sequence>
<gene>
    <name evidence="1" type="ORF">Acy02nite_05850</name>
</gene>
<evidence type="ECO:0000313" key="1">
    <source>
        <dbReference type="EMBL" id="GID62704.1"/>
    </source>
</evidence>
<protein>
    <recommendedName>
        <fullName evidence="3">ATP-binding protein</fullName>
    </recommendedName>
</protein>